<dbReference type="SUPFAM" id="SSF49899">
    <property type="entry name" value="Concanavalin A-like lectins/glucanases"/>
    <property type="match status" value="1"/>
</dbReference>
<dbReference type="RefSeq" id="WP_345250192.1">
    <property type="nucleotide sequence ID" value="NZ_BAABHD010000084.1"/>
</dbReference>
<keyword evidence="4" id="KW-1185">Reference proteome</keyword>
<feature type="domain" description="GH16" evidence="2">
    <location>
        <begin position="53"/>
        <end position="313"/>
    </location>
</feature>
<dbReference type="PANTHER" id="PTHR10963:SF55">
    <property type="entry name" value="GLYCOSIDE HYDROLASE FAMILY 16 PROTEIN"/>
    <property type="match status" value="1"/>
</dbReference>
<evidence type="ECO:0000259" key="2">
    <source>
        <dbReference type="PROSITE" id="PS51762"/>
    </source>
</evidence>
<proteinExistence type="inferred from homology"/>
<sequence length="313" mass="35095">MLRQLSGQLAGLSLLGAIFLWNCQATPELVQVQSDASARITAAASTTTTQDQCDFNPANYPNPNDGWKLVFSDEFDTGDKPSGEKWTAWKSGAFNNELQLYRPENVSVASDNAIITATREATAVTGDTHPWDTTPKSFSFTSARIESNAMFTPTRTEGQVRMMARIKLPSGTGMWPAFWSYGDNWPTNGEIDILEARGNADQHQVYHTNYFYGRRANVNLVQNAESHIYTSTSLMSCYHVYELIWTKDFLRFYLDGQLVDEKTGGYIPNLFGKKQRITLNIAVGGLYFNNLATSDIANQGIMEVDWVRVYTKK</sequence>
<dbReference type="EMBL" id="BAABHD010000084">
    <property type="protein sequence ID" value="GAA4470715.1"/>
    <property type="molecule type" value="Genomic_DNA"/>
</dbReference>
<dbReference type="CDD" id="cd08023">
    <property type="entry name" value="GH16_laminarinase_like"/>
    <property type="match status" value="1"/>
</dbReference>
<evidence type="ECO:0000313" key="3">
    <source>
        <dbReference type="EMBL" id="GAA4470715.1"/>
    </source>
</evidence>
<dbReference type="InterPro" id="IPR000757">
    <property type="entry name" value="Beta-glucanase-like"/>
</dbReference>
<organism evidence="3 4">
    <name type="scientific">Nibrella saemangeumensis</name>
    <dbReference type="NCBI Taxonomy" id="1084526"/>
    <lineage>
        <taxon>Bacteria</taxon>
        <taxon>Pseudomonadati</taxon>
        <taxon>Bacteroidota</taxon>
        <taxon>Cytophagia</taxon>
        <taxon>Cytophagales</taxon>
        <taxon>Spirosomataceae</taxon>
        <taxon>Nibrella</taxon>
    </lineage>
</organism>
<dbReference type="InterPro" id="IPR013320">
    <property type="entry name" value="ConA-like_dom_sf"/>
</dbReference>
<dbReference type="Proteomes" id="UP001501175">
    <property type="component" value="Unassembled WGS sequence"/>
</dbReference>
<name>A0ABP8NPJ3_9BACT</name>
<comment type="similarity">
    <text evidence="1">Belongs to the glycosyl hydrolase 16 family.</text>
</comment>
<accession>A0ABP8NPJ3</accession>
<evidence type="ECO:0000256" key="1">
    <source>
        <dbReference type="ARBA" id="ARBA00006865"/>
    </source>
</evidence>
<evidence type="ECO:0000313" key="4">
    <source>
        <dbReference type="Proteomes" id="UP001501175"/>
    </source>
</evidence>
<dbReference type="PROSITE" id="PS51762">
    <property type="entry name" value="GH16_2"/>
    <property type="match status" value="1"/>
</dbReference>
<comment type="caution">
    <text evidence="3">The sequence shown here is derived from an EMBL/GenBank/DDBJ whole genome shotgun (WGS) entry which is preliminary data.</text>
</comment>
<gene>
    <name evidence="3" type="ORF">GCM10023189_59860</name>
</gene>
<dbReference type="Pfam" id="PF00722">
    <property type="entry name" value="Glyco_hydro_16"/>
    <property type="match status" value="1"/>
</dbReference>
<reference evidence="4" key="1">
    <citation type="journal article" date="2019" name="Int. J. Syst. Evol. Microbiol.">
        <title>The Global Catalogue of Microorganisms (GCM) 10K type strain sequencing project: providing services to taxonomists for standard genome sequencing and annotation.</title>
        <authorList>
            <consortium name="The Broad Institute Genomics Platform"/>
            <consortium name="The Broad Institute Genome Sequencing Center for Infectious Disease"/>
            <person name="Wu L."/>
            <person name="Ma J."/>
        </authorList>
    </citation>
    <scope>NUCLEOTIDE SEQUENCE [LARGE SCALE GENOMIC DNA]</scope>
    <source>
        <strain evidence="4">JCM 17927</strain>
    </source>
</reference>
<protein>
    <recommendedName>
        <fullName evidence="2">GH16 domain-containing protein</fullName>
    </recommendedName>
</protein>
<dbReference type="InterPro" id="IPR050546">
    <property type="entry name" value="Glycosyl_Hydrlase_16"/>
</dbReference>
<dbReference type="PANTHER" id="PTHR10963">
    <property type="entry name" value="GLYCOSYL HYDROLASE-RELATED"/>
    <property type="match status" value="1"/>
</dbReference>
<dbReference type="Gene3D" id="2.60.120.200">
    <property type="match status" value="1"/>
</dbReference>